<dbReference type="GO" id="GO:0008270">
    <property type="term" value="F:zinc ion binding"/>
    <property type="evidence" value="ECO:0007669"/>
    <property type="project" value="TreeGrafter"/>
</dbReference>
<dbReference type="AlphaFoldDB" id="A0A835HVL3"/>
<dbReference type="GO" id="GO:0070006">
    <property type="term" value="F:metalloaminopeptidase activity"/>
    <property type="evidence" value="ECO:0007669"/>
    <property type="project" value="TreeGrafter"/>
</dbReference>
<protein>
    <recommendedName>
        <fullName evidence="2">ERAP1-like C-terminal domain-containing protein</fullName>
    </recommendedName>
</protein>
<dbReference type="PANTHER" id="PTHR11533:SF174">
    <property type="entry name" value="PUROMYCIN-SENSITIVE AMINOPEPTIDASE-RELATED"/>
    <property type="match status" value="1"/>
</dbReference>
<keyword evidence="4" id="KW-1185">Reference proteome</keyword>
<dbReference type="InterPro" id="IPR024571">
    <property type="entry name" value="ERAP1-like_C_dom"/>
</dbReference>
<dbReference type="Proteomes" id="UP000631114">
    <property type="component" value="Unassembled WGS sequence"/>
</dbReference>
<comment type="caution">
    <text evidence="3">The sequence shown here is derived from an EMBL/GenBank/DDBJ whole genome shotgun (WGS) entry which is preliminary data.</text>
</comment>
<sequence>MDISELLGTSSATNNHQKWFKINVDQTGFYRVKYDDELAGRLRYAIEANHLSAIDRFGILDDSYALSMACKQSLSSLFRLMIRTSLPLISRLLIPQVSNKVAKVADDACPDLSEYIKLFLINLFQNSTE</sequence>
<dbReference type="Gene3D" id="2.60.40.1910">
    <property type="match status" value="1"/>
</dbReference>
<dbReference type="GO" id="GO:0016020">
    <property type="term" value="C:membrane"/>
    <property type="evidence" value="ECO:0007669"/>
    <property type="project" value="TreeGrafter"/>
</dbReference>
<name>A0A835HVL3_9MAGN</name>
<dbReference type="InterPro" id="IPR050344">
    <property type="entry name" value="Peptidase_M1_aminopeptidases"/>
</dbReference>
<dbReference type="EMBL" id="JADFTS010000005">
    <property type="protein sequence ID" value="KAF9606900.1"/>
    <property type="molecule type" value="Genomic_DNA"/>
</dbReference>
<proteinExistence type="inferred from homology"/>
<organism evidence="3 4">
    <name type="scientific">Coptis chinensis</name>
    <dbReference type="NCBI Taxonomy" id="261450"/>
    <lineage>
        <taxon>Eukaryota</taxon>
        <taxon>Viridiplantae</taxon>
        <taxon>Streptophyta</taxon>
        <taxon>Embryophyta</taxon>
        <taxon>Tracheophyta</taxon>
        <taxon>Spermatophyta</taxon>
        <taxon>Magnoliopsida</taxon>
        <taxon>Ranunculales</taxon>
        <taxon>Ranunculaceae</taxon>
        <taxon>Coptidoideae</taxon>
        <taxon>Coptis</taxon>
    </lineage>
</organism>
<evidence type="ECO:0000256" key="1">
    <source>
        <dbReference type="ARBA" id="ARBA00010136"/>
    </source>
</evidence>
<evidence type="ECO:0000259" key="2">
    <source>
        <dbReference type="Pfam" id="PF11838"/>
    </source>
</evidence>
<dbReference type="Pfam" id="PF11838">
    <property type="entry name" value="ERAP1_C"/>
    <property type="match status" value="1"/>
</dbReference>
<evidence type="ECO:0000313" key="3">
    <source>
        <dbReference type="EMBL" id="KAF9606900.1"/>
    </source>
</evidence>
<reference evidence="3 4" key="1">
    <citation type="submission" date="2020-10" db="EMBL/GenBank/DDBJ databases">
        <title>The Coptis chinensis genome and diversification of protoberbering-type alkaloids.</title>
        <authorList>
            <person name="Wang B."/>
            <person name="Shu S."/>
            <person name="Song C."/>
            <person name="Liu Y."/>
        </authorList>
    </citation>
    <scope>NUCLEOTIDE SEQUENCE [LARGE SCALE GENOMIC DNA]</scope>
    <source>
        <strain evidence="3">HL-2020</strain>
        <tissue evidence="3">Leaf</tissue>
    </source>
</reference>
<dbReference type="GO" id="GO:0043171">
    <property type="term" value="P:peptide catabolic process"/>
    <property type="evidence" value="ECO:0007669"/>
    <property type="project" value="TreeGrafter"/>
</dbReference>
<dbReference type="GO" id="GO:0005615">
    <property type="term" value="C:extracellular space"/>
    <property type="evidence" value="ECO:0007669"/>
    <property type="project" value="TreeGrafter"/>
</dbReference>
<accession>A0A835HVL3</accession>
<evidence type="ECO:0000313" key="4">
    <source>
        <dbReference type="Proteomes" id="UP000631114"/>
    </source>
</evidence>
<comment type="similarity">
    <text evidence="1">Belongs to the peptidase M1 family.</text>
</comment>
<dbReference type="OrthoDB" id="1749630at2759"/>
<dbReference type="GO" id="GO:0006508">
    <property type="term" value="P:proteolysis"/>
    <property type="evidence" value="ECO:0007669"/>
    <property type="project" value="TreeGrafter"/>
</dbReference>
<dbReference type="PANTHER" id="PTHR11533">
    <property type="entry name" value="PROTEASE M1 ZINC METALLOPROTEASE"/>
    <property type="match status" value="1"/>
</dbReference>
<dbReference type="GO" id="GO:0005737">
    <property type="term" value="C:cytoplasm"/>
    <property type="evidence" value="ECO:0007669"/>
    <property type="project" value="TreeGrafter"/>
</dbReference>
<feature type="domain" description="ERAP1-like C-terminal" evidence="2">
    <location>
        <begin position="19"/>
        <end position="82"/>
    </location>
</feature>
<gene>
    <name evidence="3" type="ORF">IFM89_029499</name>
</gene>
<dbReference type="GO" id="GO:0042277">
    <property type="term" value="F:peptide binding"/>
    <property type="evidence" value="ECO:0007669"/>
    <property type="project" value="TreeGrafter"/>
</dbReference>